<proteinExistence type="predicted"/>
<accession>N1QKL4</accession>
<name>N1QKL4_SPHMS</name>
<dbReference type="AlphaFoldDB" id="N1QKL4"/>
<feature type="region of interest" description="Disordered" evidence="1">
    <location>
        <begin position="117"/>
        <end position="160"/>
    </location>
</feature>
<keyword evidence="3" id="KW-1185">Reference proteome</keyword>
<feature type="compositionally biased region" description="Acidic residues" evidence="1">
    <location>
        <begin position="53"/>
        <end position="88"/>
    </location>
</feature>
<protein>
    <submittedName>
        <fullName evidence="2">Uncharacterized protein</fullName>
    </submittedName>
</protein>
<dbReference type="GeneID" id="27897668"/>
<evidence type="ECO:0000256" key="1">
    <source>
        <dbReference type="SAM" id="MobiDB-lite"/>
    </source>
</evidence>
<evidence type="ECO:0000313" key="3">
    <source>
        <dbReference type="Proteomes" id="UP000016931"/>
    </source>
</evidence>
<feature type="region of interest" description="Disordered" evidence="1">
    <location>
        <begin position="38"/>
        <end position="93"/>
    </location>
</feature>
<feature type="region of interest" description="Disordered" evidence="1">
    <location>
        <begin position="456"/>
        <end position="483"/>
    </location>
</feature>
<dbReference type="RefSeq" id="XP_016764943.1">
    <property type="nucleotide sequence ID" value="XM_016900531.1"/>
</dbReference>
<sequence>MPRRQTNGGAEVVLPPPLYLVQPRTKGLGPCESCAHLGTNDDTDADALANADADADAEAEDADSADDDDDRGDDDDEDDDDDDDDDGELMQVTPHRKIVMRLIPQALVLGRSTALVQQSPRRCRRRAPGRDSTAQDSDSTAQHRTEPIPTSGPCRPSPATRDVALFGGEANPVGQLVTVACSWDGNLHGKSQYSRTYALRGGSAPDGLVLEQTVVRYRVTPSDDCDHVVPTAHAYAHVPTALGAVTSHHCMMMRPPTARLACMTCVPSRPSFRDSNKQQQDNPAGIISIGVSVHAAPPNSQCALLSGLLLGRLHTRKSPRYTASHTLGVQDEGHHKWRSGPRPVGQQQSKGTVQILVKVAMLLLLLNRRDRHEPTVGSTVYGAPPGNVKSRRNGSQQRAAAMSDISRWRRIQAYGRYNRMGPVLDSRMPCHTPLPPSLPFSVSRIASRRVTAPYLARRPSGISQPVSQPDRPGHRLTGSQAHSLSSPVSSLMLVGRGRGRGRGVGKAHVAELVTHAMQRKGWHPSAAPFCKVVHSRALVIGCAAPIKATRNLSRNLRLLLRVVWVGRYACLLAYIPMPPSAAPRLPPGGRARAVWTHCGMHGVIALKDRILIIARARYLSISRQHTEKKYIITLADVTVIIYGSSTTCT</sequence>
<dbReference type="Proteomes" id="UP000016931">
    <property type="component" value="Unassembled WGS sequence"/>
</dbReference>
<organism evidence="2 3">
    <name type="scientific">Sphaerulina musiva (strain SO2202)</name>
    <name type="common">Poplar stem canker fungus</name>
    <name type="synonym">Septoria musiva</name>
    <dbReference type="NCBI Taxonomy" id="692275"/>
    <lineage>
        <taxon>Eukaryota</taxon>
        <taxon>Fungi</taxon>
        <taxon>Dikarya</taxon>
        <taxon>Ascomycota</taxon>
        <taxon>Pezizomycotina</taxon>
        <taxon>Dothideomycetes</taxon>
        <taxon>Dothideomycetidae</taxon>
        <taxon>Mycosphaerellales</taxon>
        <taxon>Mycosphaerellaceae</taxon>
        <taxon>Sphaerulina</taxon>
    </lineage>
</organism>
<evidence type="ECO:0000313" key="2">
    <source>
        <dbReference type="EMBL" id="EMF16822.1"/>
    </source>
</evidence>
<dbReference type="EMBL" id="KB456260">
    <property type="protein sequence ID" value="EMF16822.1"/>
    <property type="molecule type" value="Genomic_DNA"/>
</dbReference>
<dbReference type="HOGENOM" id="CLU_422210_0_0_1"/>
<gene>
    <name evidence="2" type="ORF">SEPMUDRAFT_104152</name>
</gene>
<reference evidence="2 3" key="1">
    <citation type="journal article" date="2012" name="PLoS Pathog.">
        <title>Diverse lifestyles and strategies of plant pathogenesis encoded in the genomes of eighteen Dothideomycetes fungi.</title>
        <authorList>
            <person name="Ohm R.A."/>
            <person name="Feau N."/>
            <person name="Henrissat B."/>
            <person name="Schoch C.L."/>
            <person name="Horwitz B.A."/>
            <person name="Barry K.W."/>
            <person name="Condon B.J."/>
            <person name="Copeland A.C."/>
            <person name="Dhillon B."/>
            <person name="Glaser F."/>
            <person name="Hesse C.N."/>
            <person name="Kosti I."/>
            <person name="LaButti K."/>
            <person name="Lindquist E.A."/>
            <person name="Lucas S."/>
            <person name="Salamov A.A."/>
            <person name="Bradshaw R.E."/>
            <person name="Ciuffetti L."/>
            <person name="Hamelin R.C."/>
            <person name="Kema G.H.J."/>
            <person name="Lawrence C."/>
            <person name="Scott J.A."/>
            <person name="Spatafora J.W."/>
            <person name="Turgeon B.G."/>
            <person name="de Wit P.J.G.M."/>
            <person name="Zhong S."/>
            <person name="Goodwin S.B."/>
            <person name="Grigoriev I.V."/>
        </authorList>
    </citation>
    <scope>NUCLEOTIDE SEQUENCE [LARGE SCALE GENOMIC DNA]</scope>
    <source>
        <strain evidence="2 3">SO2202</strain>
    </source>
</reference>
<feature type="region of interest" description="Disordered" evidence="1">
    <location>
        <begin position="375"/>
        <end position="402"/>
    </location>
</feature>